<feature type="domain" description="Response regulatory" evidence="2">
    <location>
        <begin position="5"/>
        <end position="132"/>
    </location>
</feature>
<dbReference type="Proteomes" id="UP000215002">
    <property type="component" value="Chromosome"/>
</dbReference>
<feature type="modified residue" description="4-aspartylphosphate" evidence="1">
    <location>
        <position position="62"/>
    </location>
</feature>
<evidence type="ECO:0000256" key="1">
    <source>
        <dbReference type="PROSITE-ProRule" id="PRU00169"/>
    </source>
</evidence>
<name>A0A223P3U3_9SPHI</name>
<dbReference type="OrthoDB" id="1121174at2"/>
<dbReference type="Gene3D" id="3.40.50.2300">
    <property type="match status" value="1"/>
</dbReference>
<evidence type="ECO:0000259" key="2">
    <source>
        <dbReference type="PROSITE" id="PS50110"/>
    </source>
</evidence>
<dbReference type="GO" id="GO:0000160">
    <property type="term" value="P:phosphorelay signal transduction system"/>
    <property type="evidence" value="ECO:0007669"/>
    <property type="project" value="InterPro"/>
</dbReference>
<reference evidence="3 4" key="1">
    <citation type="submission" date="2017-08" db="EMBL/GenBank/DDBJ databases">
        <title>Complete genome sequence of Mucilaginibacter sp. strain BJC16-A31.</title>
        <authorList>
            <consortium name="Henan University of Science and Technology"/>
            <person name="You X."/>
        </authorList>
    </citation>
    <scope>NUCLEOTIDE SEQUENCE [LARGE SCALE GENOMIC DNA]</scope>
    <source>
        <strain evidence="3 4">BJC16-A31</strain>
    </source>
</reference>
<accession>A0A223P3U3</accession>
<dbReference type="RefSeq" id="WP_157741041.1">
    <property type="nucleotide sequence ID" value="NZ_CP022743.1"/>
</dbReference>
<dbReference type="EMBL" id="CP022743">
    <property type="protein sequence ID" value="ASU36491.1"/>
    <property type="molecule type" value="Genomic_DNA"/>
</dbReference>
<dbReference type="SUPFAM" id="SSF52172">
    <property type="entry name" value="CheY-like"/>
    <property type="match status" value="1"/>
</dbReference>
<proteinExistence type="predicted"/>
<dbReference type="KEGG" id="muc:MuYL_4608"/>
<dbReference type="PANTHER" id="PTHR44520:SF2">
    <property type="entry name" value="RESPONSE REGULATOR RCP1"/>
    <property type="match status" value="1"/>
</dbReference>
<dbReference type="InterPro" id="IPR052893">
    <property type="entry name" value="TCS_response_regulator"/>
</dbReference>
<evidence type="ECO:0000313" key="3">
    <source>
        <dbReference type="EMBL" id="ASU36491.1"/>
    </source>
</evidence>
<dbReference type="Pfam" id="PF00072">
    <property type="entry name" value="Response_reg"/>
    <property type="match status" value="1"/>
</dbReference>
<protein>
    <submittedName>
        <fullName evidence="3">CheY chemotaxis protein or a CheY-like REC (Receiver) domain</fullName>
    </submittedName>
</protein>
<keyword evidence="4" id="KW-1185">Reference proteome</keyword>
<dbReference type="PANTHER" id="PTHR44520">
    <property type="entry name" value="RESPONSE REGULATOR RCP1-RELATED"/>
    <property type="match status" value="1"/>
</dbReference>
<organism evidence="3 4">
    <name type="scientific">Mucilaginibacter xinganensis</name>
    <dbReference type="NCBI Taxonomy" id="1234841"/>
    <lineage>
        <taxon>Bacteria</taxon>
        <taxon>Pseudomonadati</taxon>
        <taxon>Bacteroidota</taxon>
        <taxon>Sphingobacteriia</taxon>
        <taxon>Sphingobacteriales</taxon>
        <taxon>Sphingobacteriaceae</taxon>
        <taxon>Mucilaginibacter</taxon>
    </lineage>
</organism>
<dbReference type="PROSITE" id="PS50110">
    <property type="entry name" value="RESPONSE_REGULATORY"/>
    <property type="match status" value="1"/>
</dbReference>
<keyword evidence="1" id="KW-0597">Phosphoprotein</keyword>
<dbReference type="InterPro" id="IPR011006">
    <property type="entry name" value="CheY-like_superfamily"/>
</dbReference>
<gene>
    <name evidence="3" type="ORF">MuYL_4608</name>
</gene>
<evidence type="ECO:0000313" key="4">
    <source>
        <dbReference type="Proteomes" id="UP000215002"/>
    </source>
</evidence>
<dbReference type="AlphaFoldDB" id="A0A223P3U3"/>
<sequence length="138" mass="16113">MDKINILVIDDNPIEHTIMQRMFDKFQLFPKASHSLDARLSMDIFEQHYSTLDLIPDVVFLDLNMPDFSGWNFLESFENVYKKIKKPVDIYILTSSIDNKDKRLPDQYPFVKACITKPIKMDTLLNLHSLYHSSKAAS</sequence>
<dbReference type="InterPro" id="IPR001789">
    <property type="entry name" value="Sig_transdc_resp-reg_receiver"/>
</dbReference>